<protein>
    <recommendedName>
        <fullName evidence="1">OTU domain-containing protein</fullName>
    </recommendedName>
</protein>
<dbReference type="Pfam" id="PF02338">
    <property type="entry name" value="OTU"/>
    <property type="match status" value="1"/>
</dbReference>
<dbReference type="Gene3D" id="3.90.70.80">
    <property type="match status" value="1"/>
</dbReference>
<dbReference type="Proteomes" id="UP000663833">
    <property type="component" value="Unassembled WGS sequence"/>
</dbReference>
<evidence type="ECO:0000313" key="3">
    <source>
        <dbReference type="EMBL" id="CAF4592055.1"/>
    </source>
</evidence>
<gene>
    <name evidence="3" type="ORF">HFQ381_LOCUS33088</name>
    <name evidence="2" type="ORF">LUA448_LOCUS32933</name>
</gene>
<dbReference type="Proteomes" id="UP000663851">
    <property type="component" value="Unassembled WGS sequence"/>
</dbReference>
<dbReference type="InterPro" id="IPR003323">
    <property type="entry name" value="OTU_dom"/>
</dbReference>
<dbReference type="AlphaFoldDB" id="A0A818R2N2"/>
<dbReference type="PROSITE" id="PS50802">
    <property type="entry name" value="OTU"/>
    <property type="match status" value="1"/>
</dbReference>
<dbReference type="SUPFAM" id="SSF54001">
    <property type="entry name" value="Cysteine proteinases"/>
    <property type="match status" value="1"/>
</dbReference>
<dbReference type="EMBL" id="CAJNYD010004950">
    <property type="protein sequence ID" value="CAF3650297.1"/>
    <property type="molecule type" value="Genomic_DNA"/>
</dbReference>
<evidence type="ECO:0000259" key="1">
    <source>
        <dbReference type="PROSITE" id="PS50802"/>
    </source>
</evidence>
<feature type="domain" description="OTU" evidence="1">
    <location>
        <begin position="211"/>
        <end position="364"/>
    </location>
</feature>
<dbReference type="InterPro" id="IPR038765">
    <property type="entry name" value="Papain-like_cys_pep_sf"/>
</dbReference>
<name>A0A818R2N2_9BILA</name>
<evidence type="ECO:0000313" key="4">
    <source>
        <dbReference type="Proteomes" id="UP000663833"/>
    </source>
</evidence>
<sequence length="378" mass="43796">MRSFGLSLNNTLNKDSTNAKTQIDYCFTNMKDVKSDYFESLTSFHKPIWIRKHKVLSKSHFHEIKNIHTNVTSNINDEVMLDDQFDTMDIDDKFVFESHETVDKNEQIDLDMSFQLEDLKVNDSFDTMETEEKYFPTNYEIIDSDSRKLLDHFLLLLEFDNAAGTTQISSQARRIDDLIEKSPFITAYNKDRSVKIRPKIEYSVEAFDAFYARTHTTGDGNCLYNSLSIIKIGSEELTHSMRLLAVNVMINNSNHLKTICRLLNYSFEEQLRRTATNEQWGGEVQIHALSIALRQPIYSYVKFFDDPKRVHYIPSDISTQDLINRFDDGTAGGHLKYIGYKSDMNKSSLCIHFTGIHYDALLPCSNNPHQFIPKNDIN</sequence>
<comment type="caution">
    <text evidence="2">The sequence shown here is derived from an EMBL/GenBank/DDBJ whole genome shotgun (WGS) entry which is preliminary data.</text>
</comment>
<organism evidence="2 4">
    <name type="scientific">Rotaria socialis</name>
    <dbReference type="NCBI Taxonomy" id="392032"/>
    <lineage>
        <taxon>Eukaryota</taxon>
        <taxon>Metazoa</taxon>
        <taxon>Spiralia</taxon>
        <taxon>Gnathifera</taxon>
        <taxon>Rotifera</taxon>
        <taxon>Eurotatoria</taxon>
        <taxon>Bdelloidea</taxon>
        <taxon>Philodinida</taxon>
        <taxon>Philodinidae</taxon>
        <taxon>Rotaria</taxon>
    </lineage>
</organism>
<accession>A0A818R2N2</accession>
<reference evidence="2" key="1">
    <citation type="submission" date="2021-02" db="EMBL/GenBank/DDBJ databases">
        <authorList>
            <person name="Nowell W R."/>
        </authorList>
    </citation>
    <scope>NUCLEOTIDE SEQUENCE</scope>
</reference>
<proteinExistence type="predicted"/>
<evidence type="ECO:0000313" key="2">
    <source>
        <dbReference type="EMBL" id="CAF3650297.1"/>
    </source>
</evidence>
<dbReference type="EMBL" id="CAJOBO010009407">
    <property type="protein sequence ID" value="CAF4592055.1"/>
    <property type="molecule type" value="Genomic_DNA"/>
</dbReference>